<organism evidence="1 2">
    <name type="scientific">Rosa chinensis</name>
    <name type="common">China rose</name>
    <dbReference type="NCBI Taxonomy" id="74649"/>
    <lineage>
        <taxon>Eukaryota</taxon>
        <taxon>Viridiplantae</taxon>
        <taxon>Streptophyta</taxon>
        <taxon>Embryophyta</taxon>
        <taxon>Tracheophyta</taxon>
        <taxon>Spermatophyta</taxon>
        <taxon>Magnoliopsida</taxon>
        <taxon>eudicotyledons</taxon>
        <taxon>Gunneridae</taxon>
        <taxon>Pentapetalae</taxon>
        <taxon>rosids</taxon>
        <taxon>fabids</taxon>
        <taxon>Rosales</taxon>
        <taxon>Rosaceae</taxon>
        <taxon>Rosoideae</taxon>
        <taxon>Rosoideae incertae sedis</taxon>
        <taxon>Rosa</taxon>
    </lineage>
</organism>
<comment type="caution">
    <text evidence="1">The sequence shown here is derived from an EMBL/GenBank/DDBJ whole genome shotgun (WGS) entry which is preliminary data.</text>
</comment>
<dbReference type="PANTHER" id="PTHR34280">
    <property type="entry name" value="OS01G0920100 PROTEIN"/>
    <property type="match status" value="1"/>
</dbReference>
<dbReference type="InterPro" id="IPR038947">
    <property type="entry name" value="At3g27210-like"/>
</dbReference>
<dbReference type="OrthoDB" id="1925325at2759"/>
<reference evidence="1 2" key="1">
    <citation type="journal article" date="2018" name="Nat. Genet.">
        <title>The Rosa genome provides new insights in the design of modern roses.</title>
        <authorList>
            <person name="Bendahmane M."/>
        </authorList>
    </citation>
    <scope>NUCLEOTIDE SEQUENCE [LARGE SCALE GENOMIC DNA]</scope>
    <source>
        <strain evidence="2">cv. Old Blush</strain>
    </source>
</reference>
<dbReference type="PANTHER" id="PTHR34280:SF15">
    <property type="entry name" value="TRANSCRIPTION FACTOR"/>
    <property type="match status" value="1"/>
</dbReference>
<sequence>MGNCVPVHKSKDSASKLRCSSYSRTECVLIQKPIQESADCTPRPRVTGFPELSDEEDVHFCSDPWVESDVEDFFSVNNDLTPSRNDSTPIHKNSEIIEVETPNLINNHKNKSKVQPVKQLIELFHESFTADEAGGHQQMHYGSEAESSLSDLPRRSANVSPYHYSVANLVSGARTRKATQFAQCFLPKLVQIISFSQRKRC</sequence>
<protein>
    <submittedName>
        <fullName evidence="1">Uncharacterized protein</fullName>
    </submittedName>
</protein>
<proteinExistence type="predicted"/>
<accession>A0A2P6R0L3</accession>
<gene>
    <name evidence="1" type="ORF">RchiOBHm_Chr4g0430641</name>
</gene>
<dbReference type="EMBL" id="PDCK01000042">
    <property type="protein sequence ID" value="PRQ39936.1"/>
    <property type="molecule type" value="Genomic_DNA"/>
</dbReference>
<dbReference type="AlphaFoldDB" id="A0A2P6R0L3"/>
<name>A0A2P6R0L3_ROSCH</name>
<keyword evidence="2" id="KW-1185">Reference proteome</keyword>
<dbReference type="OMA" id="NDEAGHQ"/>
<evidence type="ECO:0000313" key="2">
    <source>
        <dbReference type="Proteomes" id="UP000238479"/>
    </source>
</evidence>
<evidence type="ECO:0000313" key="1">
    <source>
        <dbReference type="EMBL" id="PRQ39936.1"/>
    </source>
</evidence>
<dbReference type="Proteomes" id="UP000238479">
    <property type="component" value="Chromosome 4"/>
</dbReference>
<dbReference type="Gramene" id="PRQ39936">
    <property type="protein sequence ID" value="PRQ39936"/>
    <property type="gene ID" value="RchiOBHm_Chr4g0430641"/>
</dbReference>